<accession>A0A7S2TNS1</accession>
<evidence type="ECO:0000256" key="6">
    <source>
        <dbReference type="ARBA" id="ARBA00022892"/>
    </source>
</evidence>
<sequence length="286" mass="33494">MQKEVDLREEINCLRLLAKCEFQMRDEGTATHSTLWTLKFEAYLDALSRKVETLRRLRTEGVKLQFSKNLDHMVSRIESMRRKVLIDQPIDRTVSSLYDSHGEELLHGSESREVFQQLPRNVSLVRTCPIAGGSQGLSEKAAIFQTGGYTKEQERTETKPNHRAALNRRRRRRRRAQARAKGGSLAARLQDEKTRQEELQREILELTEELKSLQMQVSQFFIKDRETLDTVTRKMEDNLARTQDEKKRLEDYANKSSYETCRMWSTLMFIATSFTATYFFIRVFPS</sequence>
<evidence type="ECO:0000256" key="3">
    <source>
        <dbReference type="ARBA" id="ARBA00022448"/>
    </source>
</evidence>
<keyword evidence="4 11" id="KW-0812">Transmembrane</keyword>
<keyword evidence="7" id="KW-0653">Protein transport</keyword>
<dbReference type="GO" id="GO:0031201">
    <property type="term" value="C:SNARE complex"/>
    <property type="evidence" value="ECO:0007669"/>
    <property type="project" value="TreeGrafter"/>
</dbReference>
<dbReference type="AlphaFoldDB" id="A0A7S2TNS1"/>
<dbReference type="PANTHER" id="PTHR13050">
    <property type="entry name" value="USE1-LIKE PROTEIN"/>
    <property type="match status" value="1"/>
</dbReference>
<keyword evidence="8 11" id="KW-1133">Transmembrane helix</keyword>
<comment type="similarity">
    <text evidence="2">Belongs to the USE1 family.</text>
</comment>
<evidence type="ECO:0000256" key="7">
    <source>
        <dbReference type="ARBA" id="ARBA00022927"/>
    </source>
</evidence>
<dbReference type="GO" id="GO:0006890">
    <property type="term" value="P:retrograde vesicle-mediated transport, Golgi to endoplasmic reticulum"/>
    <property type="evidence" value="ECO:0007669"/>
    <property type="project" value="TreeGrafter"/>
</dbReference>
<keyword evidence="6" id="KW-0931">ER-Golgi transport</keyword>
<evidence type="ECO:0000313" key="12">
    <source>
        <dbReference type="EMBL" id="CAD9761825.1"/>
    </source>
</evidence>
<evidence type="ECO:0000256" key="11">
    <source>
        <dbReference type="SAM" id="Phobius"/>
    </source>
</evidence>
<evidence type="ECO:0000256" key="2">
    <source>
        <dbReference type="ARBA" id="ARBA00007891"/>
    </source>
</evidence>
<proteinExistence type="inferred from homology"/>
<feature type="compositionally biased region" description="Basic residues" evidence="10">
    <location>
        <begin position="161"/>
        <end position="178"/>
    </location>
</feature>
<reference evidence="12" key="1">
    <citation type="submission" date="2021-01" db="EMBL/GenBank/DDBJ databases">
        <authorList>
            <person name="Corre E."/>
            <person name="Pelletier E."/>
            <person name="Niang G."/>
            <person name="Scheremetjew M."/>
            <person name="Finn R."/>
            <person name="Kale V."/>
            <person name="Holt S."/>
            <person name="Cochrane G."/>
            <person name="Meng A."/>
            <person name="Brown T."/>
            <person name="Cohen L."/>
        </authorList>
    </citation>
    <scope>NUCLEOTIDE SEQUENCE</scope>
    <source>
        <strain evidence="12">CCMP622</strain>
    </source>
</reference>
<evidence type="ECO:0000256" key="9">
    <source>
        <dbReference type="ARBA" id="ARBA00023136"/>
    </source>
</evidence>
<dbReference type="InterPro" id="IPR019150">
    <property type="entry name" value="Vesicle_transport_protein_Use1"/>
</dbReference>
<dbReference type="EMBL" id="HBHP01014157">
    <property type="protein sequence ID" value="CAD9761825.1"/>
    <property type="molecule type" value="Transcribed_RNA"/>
</dbReference>
<evidence type="ECO:0000256" key="5">
    <source>
        <dbReference type="ARBA" id="ARBA00022824"/>
    </source>
</evidence>
<keyword evidence="5" id="KW-0256">Endoplasmic reticulum</keyword>
<keyword evidence="3" id="KW-0813">Transport</keyword>
<feature type="region of interest" description="Disordered" evidence="10">
    <location>
        <begin position="153"/>
        <end position="192"/>
    </location>
</feature>
<feature type="transmembrane region" description="Helical" evidence="11">
    <location>
        <begin position="263"/>
        <end position="281"/>
    </location>
</feature>
<dbReference type="GO" id="GO:0015031">
    <property type="term" value="P:protein transport"/>
    <property type="evidence" value="ECO:0007669"/>
    <property type="project" value="UniProtKB-KW"/>
</dbReference>
<dbReference type="GO" id="GO:0005789">
    <property type="term" value="C:endoplasmic reticulum membrane"/>
    <property type="evidence" value="ECO:0007669"/>
    <property type="project" value="UniProtKB-SubCell"/>
</dbReference>
<dbReference type="GO" id="GO:0005484">
    <property type="term" value="F:SNAP receptor activity"/>
    <property type="evidence" value="ECO:0007669"/>
    <property type="project" value="TreeGrafter"/>
</dbReference>
<keyword evidence="9 11" id="KW-0472">Membrane</keyword>
<evidence type="ECO:0000256" key="8">
    <source>
        <dbReference type="ARBA" id="ARBA00022989"/>
    </source>
</evidence>
<protein>
    <submittedName>
        <fullName evidence="12">Uncharacterized protein</fullName>
    </submittedName>
</protein>
<evidence type="ECO:0000256" key="4">
    <source>
        <dbReference type="ARBA" id="ARBA00022692"/>
    </source>
</evidence>
<gene>
    <name evidence="12" type="ORF">LSP00402_LOCUS8866</name>
</gene>
<dbReference type="Pfam" id="PF09753">
    <property type="entry name" value="Use1"/>
    <property type="match status" value="1"/>
</dbReference>
<dbReference type="PANTHER" id="PTHR13050:SF7">
    <property type="entry name" value="VESICLE TRANSPORT PROTEIN USE1"/>
    <property type="match status" value="1"/>
</dbReference>
<name>A0A7S2TNS1_9EUKA</name>
<evidence type="ECO:0000256" key="10">
    <source>
        <dbReference type="SAM" id="MobiDB-lite"/>
    </source>
</evidence>
<organism evidence="12">
    <name type="scientific">Lotharella oceanica</name>
    <dbReference type="NCBI Taxonomy" id="641309"/>
    <lineage>
        <taxon>Eukaryota</taxon>
        <taxon>Sar</taxon>
        <taxon>Rhizaria</taxon>
        <taxon>Cercozoa</taxon>
        <taxon>Chlorarachniophyceae</taxon>
        <taxon>Lotharella</taxon>
    </lineage>
</organism>
<comment type="subcellular location">
    <subcellularLocation>
        <location evidence="1">Endoplasmic reticulum membrane</location>
        <topology evidence="1">Single-pass type IV membrane protein</topology>
    </subcellularLocation>
</comment>
<evidence type="ECO:0000256" key="1">
    <source>
        <dbReference type="ARBA" id="ARBA00004163"/>
    </source>
</evidence>